<protein>
    <submittedName>
        <fullName evidence="1">Uncharacterized protein</fullName>
    </submittedName>
</protein>
<dbReference type="EMBL" id="JAQQWI010000006">
    <property type="protein sequence ID" value="KAK8033843.1"/>
    <property type="molecule type" value="Genomic_DNA"/>
</dbReference>
<name>A0ABR1SK07_9PEZI</name>
<dbReference type="Proteomes" id="UP001396898">
    <property type="component" value="Unassembled WGS sequence"/>
</dbReference>
<evidence type="ECO:0000313" key="2">
    <source>
        <dbReference type="Proteomes" id="UP001396898"/>
    </source>
</evidence>
<evidence type="ECO:0000313" key="1">
    <source>
        <dbReference type="EMBL" id="KAK8033843.1"/>
    </source>
</evidence>
<accession>A0ABR1SK07</accession>
<reference evidence="1 2" key="1">
    <citation type="submission" date="2023-01" db="EMBL/GenBank/DDBJ databases">
        <title>Analysis of 21 Apiospora genomes using comparative genomics revels a genus with tremendous synthesis potential of carbohydrate active enzymes and secondary metabolites.</title>
        <authorList>
            <person name="Sorensen T."/>
        </authorList>
    </citation>
    <scope>NUCLEOTIDE SEQUENCE [LARGE SCALE GENOMIC DNA]</scope>
    <source>
        <strain evidence="1 2">CBS 20057</strain>
    </source>
</reference>
<sequence>MSRITDRDETFETTRRFSGQSYDIIVVHGFGTRDLSHAKHVLEDWITSEANKKNLRSHCYAFDANRLLIEDEASWRKECDNFRRWLDTICVPDSPAAQADVILSARPEERQQRDNASLLFVAHGLAAWILKRALSSENSNIDSRFIAIVHLDGPWTQPYLDGERDLYAEYIQKLAEKLYKPLANTDVSVVK</sequence>
<proteinExistence type="predicted"/>
<comment type="caution">
    <text evidence="1">The sequence shown here is derived from an EMBL/GenBank/DDBJ whole genome shotgun (WGS) entry which is preliminary data.</text>
</comment>
<gene>
    <name evidence="1" type="ORF">PG991_003241</name>
</gene>
<organism evidence="1 2">
    <name type="scientific">Apiospora marii</name>
    <dbReference type="NCBI Taxonomy" id="335849"/>
    <lineage>
        <taxon>Eukaryota</taxon>
        <taxon>Fungi</taxon>
        <taxon>Dikarya</taxon>
        <taxon>Ascomycota</taxon>
        <taxon>Pezizomycotina</taxon>
        <taxon>Sordariomycetes</taxon>
        <taxon>Xylariomycetidae</taxon>
        <taxon>Amphisphaeriales</taxon>
        <taxon>Apiosporaceae</taxon>
        <taxon>Apiospora</taxon>
    </lineage>
</organism>
<keyword evidence="2" id="KW-1185">Reference proteome</keyword>